<gene>
    <name evidence="5" type="ORF">E0493_11840</name>
</gene>
<dbReference type="PANTHER" id="PTHR43584:SF8">
    <property type="entry name" value="N-ACETYLMURAMATE ALPHA-1-PHOSPHATE URIDYLYLTRANSFERASE"/>
    <property type="match status" value="1"/>
</dbReference>
<dbReference type="PANTHER" id="PTHR43584">
    <property type="entry name" value="NUCLEOTIDYL TRANSFERASE"/>
    <property type="match status" value="1"/>
</dbReference>
<dbReference type="Proteomes" id="UP000460715">
    <property type="component" value="Unassembled WGS sequence"/>
</dbReference>
<feature type="domain" description="MobA-like NTP transferase" evidence="4">
    <location>
        <begin position="12"/>
        <end position="131"/>
    </location>
</feature>
<evidence type="ECO:0000313" key="6">
    <source>
        <dbReference type="Proteomes" id="UP000460715"/>
    </source>
</evidence>
<dbReference type="InterPro" id="IPR029044">
    <property type="entry name" value="Nucleotide-diphossugar_trans"/>
</dbReference>
<evidence type="ECO:0000256" key="1">
    <source>
        <dbReference type="ARBA" id="ARBA00022679"/>
    </source>
</evidence>
<evidence type="ECO:0000256" key="3">
    <source>
        <dbReference type="ARBA" id="ARBA00022842"/>
    </source>
</evidence>
<reference evidence="5 6" key="1">
    <citation type="submission" date="2019-03" db="EMBL/GenBank/DDBJ databases">
        <title>Roseomonas sp. a novel Roseomonas species isolated from Sea whip Gorgonian.</title>
        <authorList>
            <person name="Li F."/>
            <person name="Pan X."/>
            <person name="Huang S."/>
            <person name="Li Z."/>
            <person name="Meng B."/>
        </authorList>
    </citation>
    <scope>NUCLEOTIDE SEQUENCE [LARGE SCALE GENOMIC DNA]</scope>
    <source>
        <strain evidence="5 6">M0104</strain>
    </source>
</reference>
<evidence type="ECO:0000313" key="5">
    <source>
        <dbReference type="EMBL" id="MXP64036.1"/>
    </source>
</evidence>
<name>A0A845BD45_9PROT</name>
<dbReference type="OrthoDB" id="9814110at2"/>
<dbReference type="GO" id="GO:0016779">
    <property type="term" value="F:nucleotidyltransferase activity"/>
    <property type="evidence" value="ECO:0007669"/>
    <property type="project" value="UniProtKB-KW"/>
</dbReference>
<evidence type="ECO:0000259" key="4">
    <source>
        <dbReference type="Pfam" id="PF12804"/>
    </source>
</evidence>
<keyword evidence="6" id="KW-1185">Reference proteome</keyword>
<dbReference type="Gene3D" id="3.90.550.10">
    <property type="entry name" value="Spore Coat Polysaccharide Biosynthesis Protein SpsA, Chain A"/>
    <property type="match status" value="1"/>
</dbReference>
<organism evidence="5 6">
    <name type="scientific">Teichococcus coralli</name>
    <dbReference type="NCBI Taxonomy" id="2545983"/>
    <lineage>
        <taxon>Bacteria</taxon>
        <taxon>Pseudomonadati</taxon>
        <taxon>Pseudomonadota</taxon>
        <taxon>Alphaproteobacteria</taxon>
        <taxon>Acetobacterales</taxon>
        <taxon>Roseomonadaceae</taxon>
        <taxon>Roseomonas</taxon>
    </lineage>
</organism>
<dbReference type="EMBL" id="SNVJ01000009">
    <property type="protein sequence ID" value="MXP64036.1"/>
    <property type="molecule type" value="Genomic_DNA"/>
</dbReference>
<sequence length="257" mass="27756">MPGLTAPRPASAIILAAGVGRRLGADDRPKILLEFGGRSLLARHLAALGEHGVTEVSITVGHQRALIEAEVARLAWPGCVRFVGNSHYREGSLVSLAVQAEALRAGQPLLLMDGDVLYDPRILAPLVEAPDENLLLLDRDIEPGDEPVKICLRGDTIVDFRKRPEHAHDRHGESVGFFRFTAGTAAALADRCEAYLAAGRRQVEYEEAIRDLILAAPASFRAVDISALPWTEIDFPEDVARARDEILPQLAGTAAPS</sequence>
<comment type="caution">
    <text evidence="5">The sequence shown here is derived from an EMBL/GenBank/DDBJ whole genome shotgun (WGS) entry which is preliminary data.</text>
</comment>
<dbReference type="Pfam" id="PF12804">
    <property type="entry name" value="NTP_transf_3"/>
    <property type="match status" value="1"/>
</dbReference>
<protein>
    <submittedName>
        <fullName evidence="5">Phosphocholine cytidylyltransferase family protein</fullName>
    </submittedName>
</protein>
<dbReference type="CDD" id="cd02523">
    <property type="entry name" value="PC_cytidylyltransferase"/>
    <property type="match status" value="1"/>
</dbReference>
<keyword evidence="1 5" id="KW-0808">Transferase</keyword>
<proteinExistence type="predicted"/>
<keyword evidence="2 5" id="KW-0548">Nucleotidyltransferase</keyword>
<dbReference type="InterPro" id="IPR050065">
    <property type="entry name" value="GlmU-like"/>
</dbReference>
<accession>A0A845BD45</accession>
<dbReference type="SUPFAM" id="SSF53448">
    <property type="entry name" value="Nucleotide-diphospho-sugar transferases"/>
    <property type="match status" value="1"/>
</dbReference>
<keyword evidence="3" id="KW-0460">Magnesium</keyword>
<evidence type="ECO:0000256" key="2">
    <source>
        <dbReference type="ARBA" id="ARBA00022695"/>
    </source>
</evidence>
<dbReference type="InterPro" id="IPR025877">
    <property type="entry name" value="MobA-like_NTP_Trfase"/>
</dbReference>
<dbReference type="AlphaFoldDB" id="A0A845BD45"/>